<dbReference type="EMBL" id="CAIIXF020000006">
    <property type="protein sequence ID" value="CAH1786369.1"/>
    <property type="molecule type" value="Genomic_DNA"/>
</dbReference>
<comment type="caution">
    <text evidence="1">The sequence shown here is derived from an EMBL/GenBank/DDBJ whole genome shotgun (WGS) entry which is preliminary data.</text>
</comment>
<name>A0A8S4P0N2_OWEFU</name>
<feature type="non-terminal residue" evidence="1">
    <location>
        <position position="130"/>
    </location>
</feature>
<dbReference type="AlphaFoldDB" id="A0A8S4P0N2"/>
<evidence type="ECO:0000313" key="2">
    <source>
        <dbReference type="Proteomes" id="UP000749559"/>
    </source>
</evidence>
<gene>
    <name evidence="1" type="ORF">OFUS_LOCUS12282</name>
</gene>
<keyword evidence="2" id="KW-1185">Reference proteome</keyword>
<protein>
    <submittedName>
        <fullName evidence="1">Uncharacterized protein</fullName>
    </submittedName>
</protein>
<proteinExistence type="predicted"/>
<evidence type="ECO:0000313" key="1">
    <source>
        <dbReference type="EMBL" id="CAH1786369.1"/>
    </source>
</evidence>
<organism evidence="1 2">
    <name type="scientific">Owenia fusiformis</name>
    <name type="common">Polychaete worm</name>
    <dbReference type="NCBI Taxonomy" id="6347"/>
    <lineage>
        <taxon>Eukaryota</taxon>
        <taxon>Metazoa</taxon>
        <taxon>Spiralia</taxon>
        <taxon>Lophotrochozoa</taxon>
        <taxon>Annelida</taxon>
        <taxon>Polychaeta</taxon>
        <taxon>Sedentaria</taxon>
        <taxon>Canalipalpata</taxon>
        <taxon>Sabellida</taxon>
        <taxon>Oweniida</taxon>
        <taxon>Oweniidae</taxon>
        <taxon>Owenia</taxon>
    </lineage>
</organism>
<reference evidence="1" key="1">
    <citation type="submission" date="2022-03" db="EMBL/GenBank/DDBJ databases">
        <authorList>
            <person name="Martin C."/>
        </authorList>
    </citation>
    <scope>NUCLEOTIDE SEQUENCE</scope>
</reference>
<dbReference type="Proteomes" id="UP000749559">
    <property type="component" value="Unassembled WGS sequence"/>
</dbReference>
<accession>A0A8S4P0N2</accession>
<feature type="non-terminal residue" evidence="1">
    <location>
        <position position="1"/>
    </location>
</feature>
<sequence length="130" mass="15125">ASKGTPGTGDCYFGGNYFFIRQGWGLTSNCNIQMSTCQTSYFTRRTWVAYRNTDDICSVRSLVVNDVYSCMKRVCDTKANVLDFFTDTGLCKIMHCRWNFKTWENNFNFSNQLRLSDKVTTYTWHIIVPE</sequence>